<keyword evidence="4" id="KW-1185">Reference proteome</keyword>
<reference evidence="3 4" key="1">
    <citation type="journal article" date="2016" name="Mol. Biol. Evol.">
        <title>Comparative Genomics of Early-Diverging Mushroom-Forming Fungi Provides Insights into the Origins of Lignocellulose Decay Capabilities.</title>
        <authorList>
            <person name="Nagy L.G."/>
            <person name="Riley R."/>
            <person name="Tritt A."/>
            <person name="Adam C."/>
            <person name="Daum C."/>
            <person name="Floudas D."/>
            <person name="Sun H."/>
            <person name="Yadav J.S."/>
            <person name="Pangilinan J."/>
            <person name="Larsson K.H."/>
            <person name="Matsuura K."/>
            <person name="Barry K."/>
            <person name="Labutti K."/>
            <person name="Kuo R."/>
            <person name="Ohm R.A."/>
            <person name="Bhattacharya S.S."/>
            <person name="Shirouzu T."/>
            <person name="Yoshinaga Y."/>
            <person name="Martin F.M."/>
            <person name="Grigoriev I.V."/>
            <person name="Hibbett D.S."/>
        </authorList>
    </citation>
    <scope>NUCLEOTIDE SEQUENCE [LARGE SCALE GENOMIC DNA]</scope>
    <source>
        <strain evidence="3 4">HHB10207 ss-3</strain>
    </source>
</reference>
<protein>
    <recommendedName>
        <fullName evidence="2">DUF6697 domain-containing protein</fullName>
    </recommendedName>
</protein>
<evidence type="ECO:0000313" key="4">
    <source>
        <dbReference type="Proteomes" id="UP000076798"/>
    </source>
</evidence>
<sequence>MNYRFFDVPQQDQSLLTVIFRALRIGRSVPPLYARFFRHLSLLSSFPGRHKQNSCVTPSTSVSANSIDSIGVPDLANLKPNALALYLNKLPQLKITEYPSPSDMQAARLQILSALPVPKSIPDEVLNPIIIPPPFSIYDYLAGATGVHRATLAGYRILPDATTVWCTEPEEHGYMLTPVFKCKTNPRLATTHRWNETEVLHNPTHSPKPLEYFYHKEGKWYYAGQYRTFRLADLSPKEWEGLEKDTMNALLKETLAGRRNTAPQHIYETGQLYACGALKISCIGLQCVGFNKNFYDAFVGQAVKAKAEGDWKRTWDDDASVALSPELRSDDARGNTATGVLDEDKEDRERELEVLGKGLIAEF</sequence>
<feature type="region of interest" description="Disordered" evidence="1">
    <location>
        <begin position="326"/>
        <end position="347"/>
    </location>
</feature>
<organism evidence="3 4">
    <name type="scientific">Sistotremastrum suecicum HHB10207 ss-3</name>
    <dbReference type="NCBI Taxonomy" id="1314776"/>
    <lineage>
        <taxon>Eukaryota</taxon>
        <taxon>Fungi</taxon>
        <taxon>Dikarya</taxon>
        <taxon>Basidiomycota</taxon>
        <taxon>Agaricomycotina</taxon>
        <taxon>Agaricomycetes</taxon>
        <taxon>Sistotremastrales</taxon>
        <taxon>Sistotremastraceae</taxon>
        <taxon>Sistotremastrum</taxon>
    </lineage>
</organism>
<dbReference type="Pfam" id="PF20411">
    <property type="entry name" value="DUF6697"/>
    <property type="match status" value="1"/>
</dbReference>
<accession>A0A166H486</accession>
<evidence type="ECO:0000313" key="3">
    <source>
        <dbReference type="EMBL" id="KZT42321.1"/>
    </source>
</evidence>
<name>A0A166H486_9AGAM</name>
<dbReference type="AlphaFoldDB" id="A0A166H486"/>
<feature type="domain" description="DUF6697" evidence="2">
    <location>
        <begin position="163"/>
        <end position="299"/>
    </location>
</feature>
<dbReference type="EMBL" id="KV428014">
    <property type="protein sequence ID" value="KZT42321.1"/>
    <property type="molecule type" value="Genomic_DNA"/>
</dbReference>
<dbReference type="InterPro" id="IPR046520">
    <property type="entry name" value="DUF6697"/>
</dbReference>
<dbReference type="OrthoDB" id="3219211at2759"/>
<evidence type="ECO:0000256" key="1">
    <source>
        <dbReference type="SAM" id="MobiDB-lite"/>
    </source>
</evidence>
<proteinExistence type="predicted"/>
<gene>
    <name evidence="3" type="ORF">SISSUDRAFT_79912</name>
</gene>
<evidence type="ECO:0000259" key="2">
    <source>
        <dbReference type="Pfam" id="PF20411"/>
    </source>
</evidence>
<dbReference type="Proteomes" id="UP000076798">
    <property type="component" value="Unassembled WGS sequence"/>
</dbReference>